<comment type="caution">
    <text evidence="2">The sequence shown here is derived from an EMBL/GenBank/DDBJ whole genome shotgun (WGS) entry which is preliminary data.</text>
</comment>
<accession>A0A8T1QMM2</accession>
<feature type="chain" id="PRO_5035919607" evidence="1">
    <location>
        <begin position="27"/>
        <end position="74"/>
    </location>
</feature>
<keyword evidence="1" id="KW-0732">Signal</keyword>
<dbReference type="Proteomes" id="UP000811609">
    <property type="component" value="Chromosome 5"/>
</dbReference>
<reference evidence="2" key="1">
    <citation type="submission" date="2020-12" db="EMBL/GenBank/DDBJ databases">
        <title>WGS assembly of Carya illinoinensis cv. Pawnee.</title>
        <authorList>
            <person name="Platts A."/>
            <person name="Shu S."/>
            <person name="Wright S."/>
            <person name="Barry K."/>
            <person name="Edger P."/>
            <person name="Pires J.C."/>
            <person name="Schmutz J."/>
        </authorList>
    </citation>
    <scope>NUCLEOTIDE SEQUENCE</scope>
    <source>
        <tissue evidence="2">Leaf</tissue>
    </source>
</reference>
<feature type="signal peptide" evidence="1">
    <location>
        <begin position="1"/>
        <end position="26"/>
    </location>
</feature>
<organism evidence="2 3">
    <name type="scientific">Carya illinoinensis</name>
    <name type="common">Pecan</name>
    <dbReference type="NCBI Taxonomy" id="32201"/>
    <lineage>
        <taxon>Eukaryota</taxon>
        <taxon>Viridiplantae</taxon>
        <taxon>Streptophyta</taxon>
        <taxon>Embryophyta</taxon>
        <taxon>Tracheophyta</taxon>
        <taxon>Spermatophyta</taxon>
        <taxon>Magnoliopsida</taxon>
        <taxon>eudicotyledons</taxon>
        <taxon>Gunneridae</taxon>
        <taxon>Pentapetalae</taxon>
        <taxon>rosids</taxon>
        <taxon>fabids</taxon>
        <taxon>Fagales</taxon>
        <taxon>Juglandaceae</taxon>
        <taxon>Carya</taxon>
    </lineage>
</organism>
<keyword evidence="3" id="KW-1185">Reference proteome</keyword>
<evidence type="ECO:0000256" key="1">
    <source>
        <dbReference type="SAM" id="SignalP"/>
    </source>
</evidence>
<dbReference type="EMBL" id="CM031813">
    <property type="protein sequence ID" value="KAG6655483.1"/>
    <property type="molecule type" value="Genomic_DNA"/>
</dbReference>
<evidence type="ECO:0000313" key="3">
    <source>
        <dbReference type="Proteomes" id="UP000811609"/>
    </source>
</evidence>
<protein>
    <submittedName>
        <fullName evidence="2">Uncharacterized protein</fullName>
    </submittedName>
</protein>
<evidence type="ECO:0000313" key="2">
    <source>
        <dbReference type="EMBL" id="KAG6655483.1"/>
    </source>
</evidence>
<name>A0A8T1QMM2_CARIL</name>
<sequence>MRSTSLVISTTLVFLMLYMQPHNMLTKNSFTVGLNVDAALISPCLESKLLRIGAKVKAALWCSPTLTTSSSRAK</sequence>
<gene>
    <name evidence="2" type="ORF">CIPAW_05G220000</name>
</gene>
<proteinExistence type="predicted"/>
<dbReference type="AlphaFoldDB" id="A0A8T1QMM2"/>